<dbReference type="RefSeq" id="WP_092980008.1">
    <property type="nucleotide sequence ID" value="NZ_FOYQ01000001.1"/>
</dbReference>
<reference evidence="1 2" key="1">
    <citation type="submission" date="2016-10" db="EMBL/GenBank/DDBJ databases">
        <authorList>
            <person name="de Groot N.N."/>
        </authorList>
    </citation>
    <scope>NUCLEOTIDE SEQUENCE [LARGE SCALE GENOMIC DNA]</scope>
    <source>
        <strain evidence="1 2">DSM 21019</strain>
    </source>
</reference>
<sequence length="97" mass="10699">MARSDEEQSLGDALDAFLKGSKLRKGLDQVDITQAWSEVLGPGVSNYTQNVRLQGTTLYVSLSSSVLREELSLGRSRIVVLLNDHLGREIIDSIVLR</sequence>
<evidence type="ECO:0000313" key="1">
    <source>
        <dbReference type="EMBL" id="SFR31440.1"/>
    </source>
</evidence>
<evidence type="ECO:0008006" key="3">
    <source>
        <dbReference type="Google" id="ProtNLM"/>
    </source>
</evidence>
<name>A0A1I6FNC9_9FLAO</name>
<evidence type="ECO:0000313" key="2">
    <source>
        <dbReference type="Proteomes" id="UP000199534"/>
    </source>
</evidence>
<dbReference type="AlphaFoldDB" id="A0A1I6FNC9"/>
<proteinExistence type="predicted"/>
<dbReference type="Pfam" id="PF05258">
    <property type="entry name" value="DciA"/>
    <property type="match status" value="1"/>
</dbReference>
<dbReference type="OrthoDB" id="9804942at2"/>
<dbReference type="STRING" id="400055.SAMN04490243_0228"/>
<dbReference type="InterPro" id="IPR007922">
    <property type="entry name" value="DciA-like"/>
</dbReference>
<dbReference type="PANTHER" id="PTHR36456">
    <property type="entry name" value="UPF0232 PROTEIN SCO3875"/>
    <property type="match status" value="1"/>
</dbReference>
<dbReference type="PANTHER" id="PTHR36456:SF1">
    <property type="entry name" value="UPF0232 PROTEIN SCO3875"/>
    <property type="match status" value="1"/>
</dbReference>
<gene>
    <name evidence="1" type="ORF">SAMN04490243_0228</name>
</gene>
<protein>
    <recommendedName>
        <fullName evidence="3">DUF721 domain-containing protein</fullName>
    </recommendedName>
</protein>
<dbReference type="Proteomes" id="UP000199534">
    <property type="component" value="Unassembled WGS sequence"/>
</dbReference>
<organism evidence="1 2">
    <name type="scientific">Robiginitalea myxolifaciens</name>
    <dbReference type="NCBI Taxonomy" id="400055"/>
    <lineage>
        <taxon>Bacteria</taxon>
        <taxon>Pseudomonadati</taxon>
        <taxon>Bacteroidota</taxon>
        <taxon>Flavobacteriia</taxon>
        <taxon>Flavobacteriales</taxon>
        <taxon>Flavobacteriaceae</taxon>
        <taxon>Robiginitalea</taxon>
    </lineage>
</organism>
<keyword evidence="2" id="KW-1185">Reference proteome</keyword>
<dbReference type="EMBL" id="FOYQ01000001">
    <property type="protein sequence ID" value="SFR31440.1"/>
    <property type="molecule type" value="Genomic_DNA"/>
</dbReference>
<accession>A0A1I6FNC9</accession>